<evidence type="ECO:0000313" key="9">
    <source>
        <dbReference type="Proteomes" id="UP000572377"/>
    </source>
</evidence>
<evidence type="ECO:0000256" key="3">
    <source>
        <dbReference type="ARBA" id="ARBA00022833"/>
    </source>
</evidence>
<keyword evidence="3" id="KW-0862">Zinc</keyword>
<dbReference type="InterPro" id="IPR048487">
    <property type="entry name" value="DksA-like_N"/>
</dbReference>
<dbReference type="AlphaFoldDB" id="A0A849L301"/>
<dbReference type="PANTHER" id="PTHR33823">
    <property type="entry name" value="RNA POLYMERASE-BINDING TRANSCRIPTION FACTOR DKSA-RELATED"/>
    <property type="match status" value="1"/>
</dbReference>
<name>A0A849L301_9RHOB</name>
<feature type="region of interest" description="Disordered" evidence="5">
    <location>
        <begin position="26"/>
        <end position="56"/>
    </location>
</feature>
<dbReference type="RefSeq" id="WP_171324646.1">
    <property type="nucleotide sequence ID" value="NZ_JABFBC010000001.1"/>
</dbReference>
<reference evidence="8 9" key="1">
    <citation type="submission" date="2020-05" db="EMBL/GenBank/DDBJ databases">
        <title>Gimesia benthica sp. nov., a novel planctomycete isolated from a deep-sea water sample of the Northwest Indian Ocean.</title>
        <authorList>
            <person name="Wang J."/>
            <person name="Ruan C."/>
            <person name="Song L."/>
            <person name="Zhu Y."/>
            <person name="Li A."/>
            <person name="Zheng X."/>
            <person name="Wang L."/>
            <person name="Lu Z."/>
            <person name="Huang Y."/>
            <person name="Du W."/>
            <person name="Zhou Y."/>
            <person name="Huang L."/>
            <person name="Dai X."/>
        </authorList>
    </citation>
    <scope>NUCLEOTIDE SEQUENCE [LARGE SCALE GENOMIC DNA]</scope>
    <source>
        <strain evidence="8 9">YYQ-30</strain>
    </source>
</reference>
<gene>
    <name evidence="8" type="ORF">HMH01_09550</name>
</gene>
<evidence type="ECO:0000256" key="2">
    <source>
        <dbReference type="ARBA" id="ARBA00022771"/>
    </source>
</evidence>
<feature type="domain" description="Zinc finger DksA/TraR C4-type" evidence="6">
    <location>
        <begin position="74"/>
        <end position="105"/>
    </location>
</feature>
<dbReference type="InterPro" id="IPR037187">
    <property type="entry name" value="DnaK_N"/>
</dbReference>
<evidence type="ECO:0000259" key="7">
    <source>
        <dbReference type="Pfam" id="PF21173"/>
    </source>
</evidence>
<feature type="zinc finger region" description="dksA C4-type" evidence="4">
    <location>
        <begin position="79"/>
        <end position="103"/>
    </location>
</feature>
<dbReference type="SUPFAM" id="SSF57716">
    <property type="entry name" value="Glucocorticoid receptor-like (DNA-binding domain)"/>
    <property type="match status" value="1"/>
</dbReference>
<comment type="caution">
    <text evidence="8">The sequence shown here is derived from an EMBL/GenBank/DDBJ whole genome shotgun (WGS) entry which is preliminary data.</text>
</comment>
<protein>
    <submittedName>
        <fullName evidence="8">TraR/DksA family transcriptional regulator</fullName>
    </submittedName>
</protein>
<dbReference type="Pfam" id="PF01258">
    <property type="entry name" value="zf-dskA_traR"/>
    <property type="match status" value="1"/>
</dbReference>
<dbReference type="Pfam" id="PF21173">
    <property type="entry name" value="DksA-like_N"/>
    <property type="match status" value="1"/>
</dbReference>
<evidence type="ECO:0000256" key="1">
    <source>
        <dbReference type="ARBA" id="ARBA00022723"/>
    </source>
</evidence>
<sequence>MGKWDKRRAALETRLGELNERLLEIEEALDAPAPQDDEDRATEREDDEVMERLGNSGRKEIEMIRAALGRIEDGSYGQCVTCGDDISEERLDLLPATPFCRRCAG</sequence>
<evidence type="ECO:0000259" key="6">
    <source>
        <dbReference type="Pfam" id="PF01258"/>
    </source>
</evidence>
<dbReference type="GO" id="GO:0008270">
    <property type="term" value="F:zinc ion binding"/>
    <property type="evidence" value="ECO:0007669"/>
    <property type="project" value="UniProtKB-KW"/>
</dbReference>
<keyword evidence="1" id="KW-0479">Metal-binding</keyword>
<dbReference type="PROSITE" id="PS51128">
    <property type="entry name" value="ZF_DKSA_2"/>
    <property type="match status" value="1"/>
</dbReference>
<organism evidence="8 9">
    <name type="scientific">Halovulum dunhuangense</name>
    <dbReference type="NCBI Taxonomy" id="1505036"/>
    <lineage>
        <taxon>Bacteria</taxon>
        <taxon>Pseudomonadati</taxon>
        <taxon>Pseudomonadota</taxon>
        <taxon>Alphaproteobacteria</taxon>
        <taxon>Rhodobacterales</taxon>
        <taxon>Paracoccaceae</taxon>
        <taxon>Halovulum</taxon>
    </lineage>
</organism>
<dbReference type="PANTHER" id="PTHR33823:SF4">
    <property type="entry name" value="GENERAL STRESS PROTEIN 16O"/>
    <property type="match status" value="1"/>
</dbReference>
<evidence type="ECO:0000256" key="5">
    <source>
        <dbReference type="SAM" id="MobiDB-lite"/>
    </source>
</evidence>
<dbReference type="Proteomes" id="UP000572377">
    <property type="component" value="Unassembled WGS sequence"/>
</dbReference>
<dbReference type="InterPro" id="IPR000962">
    <property type="entry name" value="Znf_DskA_TraR"/>
</dbReference>
<feature type="domain" description="DnaK suppressor protein-like N-terminal" evidence="7">
    <location>
        <begin position="9"/>
        <end position="71"/>
    </location>
</feature>
<feature type="compositionally biased region" description="Acidic residues" evidence="5">
    <location>
        <begin position="26"/>
        <end position="49"/>
    </location>
</feature>
<keyword evidence="2" id="KW-0863">Zinc-finger</keyword>
<dbReference type="SUPFAM" id="SSF109635">
    <property type="entry name" value="DnaK suppressor protein DksA, alpha-hairpin domain"/>
    <property type="match status" value="1"/>
</dbReference>
<proteinExistence type="predicted"/>
<evidence type="ECO:0000256" key="4">
    <source>
        <dbReference type="PROSITE-ProRule" id="PRU00510"/>
    </source>
</evidence>
<keyword evidence="9" id="KW-1185">Reference proteome</keyword>
<evidence type="ECO:0000313" key="8">
    <source>
        <dbReference type="EMBL" id="NNU80679.1"/>
    </source>
</evidence>
<dbReference type="EMBL" id="JABFBC010000001">
    <property type="protein sequence ID" value="NNU80679.1"/>
    <property type="molecule type" value="Genomic_DNA"/>
</dbReference>
<accession>A0A849L301</accession>
<dbReference type="Gene3D" id="1.20.120.910">
    <property type="entry name" value="DksA, coiled-coil domain"/>
    <property type="match status" value="1"/>
</dbReference>